<accession>A0A226HQF1</accession>
<dbReference type="PROSITE" id="PS51257">
    <property type="entry name" value="PROKAR_LIPOPROTEIN"/>
    <property type="match status" value="1"/>
</dbReference>
<comment type="caution">
    <text evidence="2">The sequence shown here is derived from an EMBL/GenBank/DDBJ whole genome shotgun (WGS) entry which is preliminary data.</text>
</comment>
<dbReference type="RefSeq" id="WP_089055768.1">
    <property type="nucleotide sequence ID" value="NZ_MUHA01000029.1"/>
</dbReference>
<proteinExistence type="predicted"/>
<dbReference type="AlphaFoldDB" id="A0A226HQF1"/>
<evidence type="ECO:0000313" key="3">
    <source>
        <dbReference type="Proteomes" id="UP000198336"/>
    </source>
</evidence>
<protein>
    <recommendedName>
        <fullName evidence="4">DUF4595 domain-containing protein</fullName>
    </recommendedName>
</protein>
<evidence type="ECO:0000313" key="2">
    <source>
        <dbReference type="EMBL" id="OXA95871.1"/>
    </source>
</evidence>
<dbReference type="Proteomes" id="UP000198336">
    <property type="component" value="Unassembled WGS sequence"/>
</dbReference>
<name>A0A226HQF1_9FLAO</name>
<keyword evidence="1" id="KW-0732">Signal</keyword>
<keyword evidence="3" id="KW-1185">Reference proteome</keyword>
<evidence type="ECO:0008006" key="4">
    <source>
        <dbReference type="Google" id="ProtNLM"/>
    </source>
</evidence>
<sequence>MNNKLNIILTKIKKLLYLFSASLLVFTSCSKDDSPTNQDAILSKGDNTTNQTITLSENGTETNQNLILPKKIIDLGYPHILTYDKNKIVQFNGEERGLKIVYTYTGDLITKEEWLRHDENVTIEYNYEDNRLKSSVITNISGGKTSKTEIAYTHNADHTVDLYDIDFFMGKETLVYIGKYTFLNGNIVKYEHRSGSVQTYEYDNKNNPNRNILGFDKLIDPELSVNNCIKETSSEQNTSISYEYDYNTNGYPTEKRRLFNGVVDLKTQYFY</sequence>
<reference evidence="2 3" key="1">
    <citation type="submission" date="2016-11" db="EMBL/GenBank/DDBJ databases">
        <title>Whole genomes of Flavobacteriaceae.</title>
        <authorList>
            <person name="Stine C."/>
            <person name="Li C."/>
            <person name="Tadesse D."/>
        </authorList>
    </citation>
    <scope>NUCLEOTIDE SEQUENCE [LARGE SCALE GENOMIC DNA]</scope>
    <source>
        <strain evidence="2 3">CCUG 59446</strain>
    </source>
</reference>
<evidence type="ECO:0000256" key="1">
    <source>
        <dbReference type="SAM" id="SignalP"/>
    </source>
</evidence>
<feature type="signal peptide" evidence="1">
    <location>
        <begin position="1"/>
        <end position="30"/>
    </location>
</feature>
<feature type="chain" id="PRO_5012217779" description="DUF4595 domain-containing protein" evidence="1">
    <location>
        <begin position="31"/>
        <end position="271"/>
    </location>
</feature>
<gene>
    <name evidence="2" type="ORF">B0A75_18565</name>
</gene>
<dbReference type="EMBL" id="MUHA01000029">
    <property type="protein sequence ID" value="OXA95871.1"/>
    <property type="molecule type" value="Genomic_DNA"/>
</dbReference>
<organism evidence="2 3">
    <name type="scientific">Flavobacterium oncorhynchi</name>
    <dbReference type="NCBI Taxonomy" id="728056"/>
    <lineage>
        <taxon>Bacteria</taxon>
        <taxon>Pseudomonadati</taxon>
        <taxon>Bacteroidota</taxon>
        <taxon>Flavobacteriia</taxon>
        <taxon>Flavobacteriales</taxon>
        <taxon>Flavobacteriaceae</taxon>
        <taxon>Flavobacterium</taxon>
    </lineage>
</organism>